<comment type="caution">
    <text evidence="1">The sequence shown here is derived from an EMBL/GenBank/DDBJ whole genome shotgun (WGS) entry which is preliminary data.</text>
</comment>
<organism evidence="1 2">
    <name type="scientific">Trifolium pratense</name>
    <name type="common">Red clover</name>
    <dbReference type="NCBI Taxonomy" id="57577"/>
    <lineage>
        <taxon>Eukaryota</taxon>
        <taxon>Viridiplantae</taxon>
        <taxon>Streptophyta</taxon>
        <taxon>Embryophyta</taxon>
        <taxon>Tracheophyta</taxon>
        <taxon>Spermatophyta</taxon>
        <taxon>Magnoliopsida</taxon>
        <taxon>eudicotyledons</taxon>
        <taxon>Gunneridae</taxon>
        <taxon>Pentapetalae</taxon>
        <taxon>rosids</taxon>
        <taxon>fabids</taxon>
        <taxon>Fabales</taxon>
        <taxon>Fabaceae</taxon>
        <taxon>Papilionoideae</taxon>
        <taxon>50 kb inversion clade</taxon>
        <taxon>NPAAA clade</taxon>
        <taxon>Hologalegina</taxon>
        <taxon>IRL clade</taxon>
        <taxon>Trifolieae</taxon>
        <taxon>Trifolium</taxon>
    </lineage>
</organism>
<reference evidence="1" key="1">
    <citation type="submission" date="2023-10" db="EMBL/GenBank/DDBJ databases">
        <authorList>
            <person name="Rodriguez Cubillos JULIANA M."/>
            <person name="De Vega J."/>
        </authorList>
    </citation>
    <scope>NUCLEOTIDE SEQUENCE</scope>
</reference>
<dbReference type="Proteomes" id="UP001177021">
    <property type="component" value="Unassembled WGS sequence"/>
</dbReference>
<evidence type="ECO:0000313" key="2">
    <source>
        <dbReference type="Proteomes" id="UP001177021"/>
    </source>
</evidence>
<accession>A0ACB0JFN8</accession>
<sequence>MPLLTIIIGDAIDAFEGNVNTKQVVHQVSKVALRFAIIEVACWMITGERQGARIRALYLKAILRQNISFFDKETNSGEIVGRMSGDTVLIQETMGEKVGKFIQYVSSFFGGLIVAFIKGWLLALVLLSSLPLLVLSCSIMSFAYAKMASRGQAAYSEAASIVERIIGSIRTKQAIAQYNQSLTKSYRIGMQEGLAIGLGLGSVRLFVYCSYALAVWFGGKMILEKGYTGGDVISVFFAVLLTGSLSLGQASPSLTAFAAGRAAVVKMFGTIKRQPNISGDIELREVCFRQSGSGKSTVISLMERFYDPQGGEILIEGINLREFQLKWIRQKIGLVSQEPVLFTCSIKENISYGKDGATDEEIRAATELAKAANFIDKFPHVRVQRLDTMVGEHGAQLSGGQKQRIAIARAILKDPRILLLDEATSALDAESERMVQEMLDKIMINRTTIIVAHRLSTIRNADIIAVIHQGKVVEKGEHAELTN</sequence>
<dbReference type="EMBL" id="CASHSV030000034">
    <property type="protein sequence ID" value="CAJ2643480.1"/>
    <property type="molecule type" value="Genomic_DNA"/>
</dbReference>
<keyword evidence="2" id="KW-1185">Reference proteome</keyword>
<protein>
    <submittedName>
        <fullName evidence="1">Uncharacterized protein</fullName>
    </submittedName>
</protein>
<evidence type="ECO:0000313" key="1">
    <source>
        <dbReference type="EMBL" id="CAJ2643480.1"/>
    </source>
</evidence>
<gene>
    <name evidence="1" type="ORF">MILVUS5_LOCUS12704</name>
</gene>
<proteinExistence type="predicted"/>
<name>A0ACB0JFN8_TRIPR</name>